<dbReference type="AlphaFoldDB" id="A0A815ZU36"/>
<dbReference type="GO" id="GO:0003964">
    <property type="term" value="F:RNA-directed DNA polymerase activity"/>
    <property type="evidence" value="ECO:0007669"/>
    <property type="project" value="UniProtKB-KW"/>
</dbReference>
<keyword evidence="1" id="KW-0645">Protease</keyword>
<proteinExistence type="predicted"/>
<keyword evidence="4" id="KW-0540">Nuclease</keyword>
<keyword evidence="11" id="KW-0511">Multifunctional enzyme</keyword>
<reference evidence="15" key="1">
    <citation type="submission" date="2021-02" db="EMBL/GenBank/DDBJ databases">
        <authorList>
            <person name="Nowell W R."/>
        </authorList>
    </citation>
    <scope>NUCLEOTIDE SEQUENCE</scope>
</reference>
<keyword evidence="6" id="KW-0378">Hydrolase</keyword>
<dbReference type="Gene3D" id="2.40.70.10">
    <property type="entry name" value="Acid Proteases"/>
    <property type="match status" value="1"/>
</dbReference>
<evidence type="ECO:0000256" key="12">
    <source>
        <dbReference type="SAM" id="MobiDB-lite"/>
    </source>
</evidence>
<dbReference type="InterPro" id="IPR043128">
    <property type="entry name" value="Rev_trsase/Diguanyl_cyclase"/>
</dbReference>
<organism evidence="15 16">
    <name type="scientific">Adineta ricciae</name>
    <name type="common">Rotifer</name>
    <dbReference type="NCBI Taxonomy" id="249248"/>
    <lineage>
        <taxon>Eukaryota</taxon>
        <taxon>Metazoa</taxon>
        <taxon>Spiralia</taxon>
        <taxon>Gnathifera</taxon>
        <taxon>Rotifera</taxon>
        <taxon>Eurotatoria</taxon>
        <taxon>Bdelloidea</taxon>
        <taxon>Adinetida</taxon>
        <taxon>Adinetidae</taxon>
        <taxon>Adineta</taxon>
    </lineage>
</organism>
<keyword evidence="5" id="KW-0255">Endonuclease</keyword>
<evidence type="ECO:0000256" key="9">
    <source>
        <dbReference type="ARBA" id="ARBA00022908"/>
    </source>
</evidence>
<dbReference type="SUPFAM" id="SSF50630">
    <property type="entry name" value="Acid proteases"/>
    <property type="match status" value="1"/>
</dbReference>
<dbReference type="GO" id="GO:0003723">
    <property type="term" value="F:RNA binding"/>
    <property type="evidence" value="ECO:0007669"/>
    <property type="project" value="UniProtKB-KW"/>
</dbReference>
<evidence type="ECO:0000256" key="3">
    <source>
        <dbReference type="ARBA" id="ARBA00022695"/>
    </source>
</evidence>
<evidence type="ECO:0000259" key="14">
    <source>
        <dbReference type="PROSITE" id="PS50994"/>
    </source>
</evidence>
<name>A0A815ZU36_ADIRI</name>
<keyword evidence="9" id="KW-0229">DNA integration</keyword>
<dbReference type="InterPro" id="IPR043502">
    <property type="entry name" value="DNA/RNA_pol_sf"/>
</dbReference>
<dbReference type="Gene3D" id="3.30.420.10">
    <property type="entry name" value="Ribonuclease H-like superfamily/Ribonuclease H"/>
    <property type="match status" value="1"/>
</dbReference>
<dbReference type="SUPFAM" id="SSF53098">
    <property type="entry name" value="Ribonuclease H-like"/>
    <property type="match status" value="1"/>
</dbReference>
<dbReference type="FunFam" id="3.10.10.10:FF:000007">
    <property type="entry name" value="Retrovirus-related Pol polyprotein from transposon 17.6-like Protein"/>
    <property type="match status" value="1"/>
</dbReference>
<gene>
    <name evidence="15" type="ORF">XAT740_LOCUS46086</name>
</gene>
<keyword evidence="16" id="KW-1185">Reference proteome</keyword>
<evidence type="ECO:0000256" key="7">
    <source>
        <dbReference type="ARBA" id="ARBA00022842"/>
    </source>
</evidence>
<keyword evidence="7" id="KW-0460">Magnesium</keyword>
<dbReference type="Pfam" id="PF17921">
    <property type="entry name" value="Integrase_H2C2"/>
    <property type="match status" value="1"/>
</dbReference>
<dbReference type="FunFam" id="3.30.420.10:FF:000032">
    <property type="entry name" value="Retrovirus-related Pol polyprotein from transposon 297-like Protein"/>
    <property type="match status" value="1"/>
</dbReference>
<evidence type="ECO:0000256" key="1">
    <source>
        <dbReference type="ARBA" id="ARBA00022670"/>
    </source>
</evidence>
<comment type="caution">
    <text evidence="15">The sequence shown here is derived from an EMBL/GenBank/DDBJ whole genome shotgun (WGS) entry which is preliminary data.</text>
</comment>
<dbReference type="Pfam" id="PF00665">
    <property type="entry name" value="rve"/>
    <property type="match status" value="1"/>
</dbReference>
<dbReference type="CDD" id="cd00303">
    <property type="entry name" value="retropepsin_like"/>
    <property type="match status" value="1"/>
</dbReference>
<dbReference type="InterPro" id="IPR050951">
    <property type="entry name" value="Retrovirus_Pol_polyprotein"/>
</dbReference>
<keyword evidence="2" id="KW-0808">Transferase</keyword>
<evidence type="ECO:0008006" key="17">
    <source>
        <dbReference type="Google" id="ProtNLM"/>
    </source>
</evidence>
<dbReference type="Proteomes" id="UP000663828">
    <property type="component" value="Unassembled WGS sequence"/>
</dbReference>
<dbReference type="PANTHER" id="PTHR37984:SF5">
    <property type="entry name" value="PROTEIN NYNRIN-LIKE"/>
    <property type="match status" value="1"/>
</dbReference>
<evidence type="ECO:0000313" key="15">
    <source>
        <dbReference type="EMBL" id="CAF1586566.1"/>
    </source>
</evidence>
<keyword evidence="10" id="KW-0695">RNA-directed DNA polymerase</keyword>
<feature type="domain" description="Integrase catalytic" evidence="14">
    <location>
        <begin position="912"/>
        <end position="1070"/>
    </location>
</feature>
<dbReference type="GO" id="GO:0006508">
    <property type="term" value="P:proteolysis"/>
    <property type="evidence" value="ECO:0007669"/>
    <property type="project" value="UniProtKB-KW"/>
</dbReference>
<dbReference type="FunFam" id="1.10.340.70:FF:000001">
    <property type="entry name" value="Retrovirus-related Pol polyprotein from transposon gypsy-like Protein"/>
    <property type="match status" value="1"/>
</dbReference>
<accession>A0A815ZU36</accession>
<feature type="domain" description="Reverse transcriptase" evidence="13">
    <location>
        <begin position="324"/>
        <end position="503"/>
    </location>
</feature>
<dbReference type="GO" id="GO:0004519">
    <property type="term" value="F:endonuclease activity"/>
    <property type="evidence" value="ECO:0007669"/>
    <property type="project" value="UniProtKB-KW"/>
</dbReference>
<dbReference type="Pfam" id="PF00078">
    <property type="entry name" value="RVT_1"/>
    <property type="match status" value="1"/>
</dbReference>
<dbReference type="InterPro" id="IPR021109">
    <property type="entry name" value="Peptidase_aspartic_dom_sf"/>
</dbReference>
<evidence type="ECO:0000256" key="10">
    <source>
        <dbReference type="ARBA" id="ARBA00022918"/>
    </source>
</evidence>
<dbReference type="InterPro" id="IPR036397">
    <property type="entry name" value="RNaseH_sf"/>
</dbReference>
<keyword evidence="3" id="KW-0548">Nucleotidyltransferase</keyword>
<keyword evidence="8" id="KW-0694">RNA-binding</keyword>
<dbReference type="PROSITE" id="PS00141">
    <property type="entry name" value="ASP_PROTEASE"/>
    <property type="match status" value="1"/>
</dbReference>
<dbReference type="Gene3D" id="1.10.340.70">
    <property type="match status" value="1"/>
</dbReference>
<evidence type="ECO:0000256" key="6">
    <source>
        <dbReference type="ARBA" id="ARBA00022801"/>
    </source>
</evidence>
<evidence type="ECO:0000256" key="2">
    <source>
        <dbReference type="ARBA" id="ARBA00022679"/>
    </source>
</evidence>
<dbReference type="Gene3D" id="3.30.70.270">
    <property type="match status" value="2"/>
</dbReference>
<protein>
    <recommendedName>
        <fullName evidence="17">Reverse transcriptase</fullName>
    </recommendedName>
</protein>
<dbReference type="InterPro" id="IPR000477">
    <property type="entry name" value="RT_dom"/>
</dbReference>
<dbReference type="InterPro" id="IPR041588">
    <property type="entry name" value="Integrase_H2C2"/>
</dbReference>
<dbReference type="InterPro" id="IPR001584">
    <property type="entry name" value="Integrase_cat-core"/>
</dbReference>
<evidence type="ECO:0000256" key="4">
    <source>
        <dbReference type="ARBA" id="ARBA00022722"/>
    </source>
</evidence>
<dbReference type="SUPFAM" id="SSF56672">
    <property type="entry name" value="DNA/RNA polymerases"/>
    <property type="match status" value="1"/>
</dbReference>
<feature type="region of interest" description="Disordered" evidence="12">
    <location>
        <begin position="727"/>
        <end position="750"/>
    </location>
</feature>
<evidence type="ECO:0000256" key="5">
    <source>
        <dbReference type="ARBA" id="ARBA00022759"/>
    </source>
</evidence>
<dbReference type="CDD" id="cd01647">
    <property type="entry name" value="RT_LTR"/>
    <property type="match status" value="1"/>
</dbReference>
<dbReference type="EMBL" id="CAJNOR010006125">
    <property type="protein sequence ID" value="CAF1586566.1"/>
    <property type="molecule type" value="Genomic_DNA"/>
</dbReference>
<evidence type="ECO:0000313" key="16">
    <source>
        <dbReference type="Proteomes" id="UP000663828"/>
    </source>
</evidence>
<dbReference type="InterPro" id="IPR001969">
    <property type="entry name" value="Aspartic_peptidase_AS"/>
</dbReference>
<dbReference type="Gene3D" id="3.10.20.370">
    <property type="match status" value="1"/>
</dbReference>
<dbReference type="GO" id="GO:0015074">
    <property type="term" value="P:DNA integration"/>
    <property type="evidence" value="ECO:0007669"/>
    <property type="project" value="UniProtKB-KW"/>
</dbReference>
<dbReference type="PANTHER" id="PTHR37984">
    <property type="entry name" value="PROTEIN CBG26694"/>
    <property type="match status" value="1"/>
</dbReference>
<dbReference type="GO" id="GO:0004190">
    <property type="term" value="F:aspartic-type endopeptidase activity"/>
    <property type="evidence" value="ECO:0007669"/>
    <property type="project" value="InterPro"/>
</dbReference>
<evidence type="ECO:0000256" key="8">
    <source>
        <dbReference type="ARBA" id="ARBA00022884"/>
    </source>
</evidence>
<dbReference type="Gene3D" id="3.10.10.10">
    <property type="entry name" value="HIV Type 1 Reverse Transcriptase, subunit A, domain 1"/>
    <property type="match status" value="1"/>
</dbReference>
<dbReference type="FunFam" id="3.10.20.370:FF:000001">
    <property type="entry name" value="Retrovirus-related Pol polyprotein from transposon 17.6-like protein"/>
    <property type="match status" value="1"/>
</dbReference>
<dbReference type="PROSITE" id="PS50878">
    <property type="entry name" value="RT_POL"/>
    <property type="match status" value="1"/>
</dbReference>
<sequence length="1269" mass="146141">MYPNTIPNDHVHSLTTEGFIAQRQTKMLIDTGASLTLINSRLFYELPNYIRASARHLSTKFQVHLADKSSLHVQKSLLIPITVANRTLKHVVYLVPQLWRPCIIGNDFIQKHNLQIDGGTQKVYWQDGQRNLEHPQEKPEQYTLLANECVKIPAYHVMYVQVKPDKDIPKRHEESMPYEIATLKHNPCVANGIIELRKSMSIQVANLSKNTIVIQPKQALASMARLNDIQSNTLHQIDNVSDRSTLTAAKDFDLNDANLTESQKNQMKRLLTSFPDVFTEKSGRTKVLRHQIELIPGSKPYNSPPYRYSPAKRKIIEQNIMEMKEQGIIESSKSPWASPVVLAPKKDGSIRFCVDYRKLNSITTRDAYPIPRIDDTLDALQEARYITTLDLRSGYWQVEMEKESKTKTAFITHKGLYEFTVMPYGLTNAPATFQRLMDIVLAGLKWQSCLVYIDDIVIYSPTFEQHLIDLRNVLQALREANLTLKRSKCCFCRKEMKYLGHIITQDGIKPDPTLTKAVTEFPQPRTIRDIQSFLGLSGYYRRFIKDYAKTAEPLLKQLRQLKDKNYHLNWSTDCTLAFETLKKKLTSAPIMATPNFNEPFILELDACEYGLGAVLAQEYDKRKFVIAYASRTLSTSERNYSATEREALAIVWATQHFRPYLEGTKIYIRSDCKALQWMKNAKDVSGRLARWAMKLSAFQIESIQYRPGISNGNADSLSRNPVDRTSEQFETKSTLIQPRTEPKPDFSHQASITDSKIPEIAAMDVLINVWENTNILDDIKVEQQKDSKLNHIIQQLKANPPPQFNDKKQPFVLINDILYKIKNSNRHYNQRIFGNKHLLVVPSTMQLKLLKWAHDHPTGGHAGQQKTLFRLSTRVYWATMRKDIFNYVAACHECQKFKYNNTPLAAPMQLHEVLEPWHTIGIDIMGPFPVTARQKRFLLVVVDYFSRWIEAFPMRNTTSENVADILTNEVFARYGLPKYILSDNGPQFVSNVFEEFCRSMHIKRKLTANYHPQTNMTERVNRTLKPLIAIFSQEHPHSWDKEIQKLAFAIRTSVNETTGETPAFLMFGRDPRIPLDMIIGDPVNGTHTITENHEQIYSYKNQLIHNLRNAFNTAREHSEVEKLSQKMKYDKHTTPRTFKVGDLVWVATTTAHIGDNPIRRKLQPSFQGPCRLIEQLNPSTFLVQRLSDNVNLGSTNVDRLKIYYEPKTESNIGTIHMDQLMDNNQVLSHNSPTSPNISNMVTTAQGQVTNRYPSNRSRRPPIRFRPDMY</sequence>
<dbReference type="Pfam" id="PF17919">
    <property type="entry name" value="RT_RNaseH_2"/>
    <property type="match status" value="1"/>
</dbReference>
<dbReference type="PROSITE" id="PS50994">
    <property type="entry name" value="INTEGRASE"/>
    <property type="match status" value="1"/>
</dbReference>
<evidence type="ECO:0000259" key="13">
    <source>
        <dbReference type="PROSITE" id="PS50878"/>
    </source>
</evidence>
<dbReference type="CDD" id="cd09274">
    <property type="entry name" value="RNase_HI_RT_Ty3"/>
    <property type="match status" value="1"/>
</dbReference>
<dbReference type="InterPro" id="IPR041577">
    <property type="entry name" value="RT_RNaseH_2"/>
</dbReference>
<dbReference type="FunFam" id="3.30.70.270:FF:000020">
    <property type="entry name" value="Transposon Tf2-6 polyprotein-like Protein"/>
    <property type="match status" value="1"/>
</dbReference>
<dbReference type="InterPro" id="IPR012337">
    <property type="entry name" value="RNaseH-like_sf"/>
</dbReference>
<evidence type="ECO:0000256" key="11">
    <source>
        <dbReference type="ARBA" id="ARBA00023268"/>
    </source>
</evidence>